<dbReference type="EMBL" id="ALQA01000067">
    <property type="protein sequence ID" value="EJZ05983.1"/>
    <property type="molecule type" value="Genomic_DNA"/>
</dbReference>
<evidence type="ECO:0000313" key="3">
    <source>
        <dbReference type="Proteomes" id="UP000006072"/>
    </source>
</evidence>
<proteinExistence type="predicted"/>
<keyword evidence="1" id="KW-1133">Transmembrane helix</keyword>
<dbReference type="eggNOG" id="ENOG5030DSB">
    <property type="taxonomic scope" value="Bacteria"/>
</dbReference>
<keyword evidence="1" id="KW-0472">Membrane</keyword>
<evidence type="ECO:0000256" key="1">
    <source>
        <dbReference type="SAM" id="Phobius"/>
    </source>
</evidence>
<feature type="transmembrane region" description="Helical" evidence="1">
    <location>
        <begin position="212"/>
        <end position="233"/>
    </location>
</feature>
<keyword evidence="3" id="KW-1185">Reference proteome</keyword>
<evidence type="ECO:0000313" key="2">
    <source>
        <dbReference type="EMBL" id="EJZ05983.1"/>
    </source>
</evidence>
<dbReference type="PATRIC" id="fig|1194972.3.peg.4636"/>
<dbReference type="Pfam" id="PF14023">
    <property type="entry name" value="Bestrophin-like"/>
    <property type="match status" value="1"/>
</dbReference>
<feature type="transmembrane region" description="Helical" evidence="1">
    <location>
        <begin position="184"/>
        <end position="206"/>
    </location>
</feature>
<name>K0UTU8_MYCVA</name>
<gene>
    <name evidence="2" type="ORF">MVAC_23270</name>
</gene>
<dbReference type="HOGENOM" id="CLU_090342_3_0_11"/>
<dbReference type="InterPro" id="IPR025333">
    <property type="entry name" value="DUF4239"/>
</dbReference>
<evidence type="ECO:0008006" key="4">
    <source>
        <dbReference type="Google" id="ProtNLM"/>
    </source>
</evidence>
<accession>K0UTU8</accession>
<comment type="caution">
    <text evidence="2">The sequence shown here is derived from an EMBL/GenBank/DDBJ whole genome shotgun (WGS) entry which is preliminary data.</text>
</comment>
<protein>
    <recommendedName>
        <fullName evidence="4">Integral membrane protein</fullName>
    </recommendedName>
</protein>
<organism evidence="2 3">
    <name type="scientific">Mycolicibacterium vaccae ATCC 25954</name>
    <dbReference type="NCBI Taxonomy" id="1194972"/>
    <lineage>
        <taxon>Bacteria</taxon>
        <taxon>Bacillati</taxon>
        <taxon>Actinomycetota</taxon>
        <taxon>Actinomycetes</taxon>
        <taxon>Mycobacteriales</taxon>
        <taxon>Mycobacteriaceae</taxon>
        <taxon>Mycolicibacterium</taxon>
    </lineage>
</organism>
<feature type="transmembrane region" description="Helical" evidence="1">
    <location>
        <begin position="48"/>
        <end position="70"/>
    </location>
</feature>
<dbReference type="Proteomes" id="UP000006072">
    <property type="component" value="Unassembled WGS sequence"/>
</dbReference>
<dbReference type="AlphaFoldDB" id="K0UTU8"/>
<reference evidence="2 3" key="1">
    <citation type="journal article" date="2012" name="J. Bacteriol.">
        <title>Complete Genome Sequence of Mycobacterium vaccae Type Strain ATCC 25954.</title>
        <authorList>
            <person name="Ho Y.S."/>
            <person name="Adroub S.A."/>
            <person name="Abadi M."/>
            <person name="Al Alwan B."/>
            <person name="Alkhateeb R."/>
            <person name="Gao G."/>
            <person name="Ragab A."/>
            <person name="Ali S."/>
            <person name="van Soolingen D."/>
            <person name="Bitter W."/>
            <person name="Pain A."/>
            <person name="Abdallah A.M."/>
        </authorList>
    </citation>
    <scope>NUCLEOTIDE SEQUENCE [LARGE SCALE GENOMIC DNA]</scope>
    <source>
        <strain evidence="2 3">ATCC 25954</strain>
    </source>
</reference>
<feature type="transmembrane region" description="Helical" evidence="1">
    <location>
        <begin position="7"/>
        <end position="28"/>
    </location>
</feature>
<keyword evidence="1" id="KW-0812">Transmembrane</keyword>
<dbReference type="RefSeq" id="WP_003933719.1">
    <property type="nucleotide sequence ID" value="NZ_JH814705.1"/>
</dbReference>
<sequence length="262" mass="28451">MGEFGALGFWLLLAAIVAVSITLAVGMIKLADRTLSDSVGQNQNSALAPFLTCVALVFGALLGFTVVVAWEQFSSAEAHVTHEASTLTTMYRQTVAMPAPEQAQLRRLLRQYADAVKGPEWDRQEDGGTSNTARAAITQMYRVLGNQQPDDTSSQIKGEFVGQLTVLVSDRNQRFLDTRPRIPGVLWSALLFGAVVVVGICGFMRLDSRHGHVILSSAVAVLLGLLLFLVFWLDHPFGTQRGITSQPFEQALTVFDAVDQGT</sequence>